<dbReference type="Proteomes" id="UP000026915">
    <property type="component" value="Chromosome 1"/>
</dbReference>
<evidence type="ECO:0000313" key="12">
    <source>
        <dbReference type="Proteomes" id="UP000026915"/>
    </source>
</evidence>
<keyword evidence="6" id="KW-1015">Disulfide bond</keyword>
<dbReference type="PANTHER" id="PTHR11240">
    <property type="entry name" value="RIBONUCLEASE T2"/>
    <property type="match status" value="1"/>
</dbReference>
<dbReference type="Pfam" id="PF00445">
    <property type="entry name" value="Ribonuclease_T2"/>
    <property type="match status" value="1"/>
</dbReference>
<feature type="transmembrane region" description="Helical" evidence="10">
    <location>
        <begin position="33"/>
        <end position="57"/>
    </location>
</feature>
<dbReference type="GO" id="GO:0003723">
    <property type="term" value="F:RNA binding"/>
    <property type="evidence" value="ECO:0007669"/>
    <property type="project" value="InterPro"/>
</dbReference>
<dbReference type="EMBL" id="CM001879">
    <property type="protein sequence ID" value="EOX93675.1"/>
    <property type="molecule type" value="Genomic_DNA"/>
</dbReference>
<dbReference type="GO" id="GO:0016787">
    <property type="term" value="F:hydrolase activity"/>
    <property type="evidence" value="ECO:0007669"/>
    <property type="project" value="UniProtKB-KW"/>
</dbReference>
<dbReference type="PANTHER" id="PTHR11240:SF22">
    <property type="entry name" value="RIBONUCLEASE T2"/>
    <property type="match status" value="1"/>
</dbReference>
<keyword evidence="7" id="KW-0456">Lyase</keyword>
<evidence type="ECO:0000256" key="1">
    <source>
        <dbReference type="ARBA" id="ARBA00007469"/>
    </source>
</evidence>
<dbReference type="GO" id="GO:0005783">
    <property type="term" value="C:endoplasmic reticulum"/>
    <property type="evidence" value="ECO:0007669"/>
    <property type="project" value="EnsemblPlants"/>
</dbReference>
<dbReference type="Gene3D" id="3.90.730.10">
    <property type="entry name" value="Ribonuclease T2-like"/>
    <property type="match status" value="1"/>
</dbReference>
<proteinExistence type="inferred from homology"/>
<dbReference type="AlphaFoldDB" id="A0A061DLZ1"/>
<evidence type="ECO:0000256" key="2">
    <source>
        <dbReference type="ARBA" id="ARBA00022722"/>
    </source>
</evidence>
<evidence type="ECO:0000256" key="3">
    <source>
        <dbReference type="ARBA" id="ARBA00022729"/>
    </source>
</evidence>
<dbReference type="GO" id="GO:0005773">
    <property type="term" value="C:vacuole"/>
    <property type="evidence" value="ECO:0007669"/>
    <property type="project" value="EnsemblPlants"/>
</dbReference>
<reference evidence="11 12" key="1">
    <citation type="journal article" date="2013" name="Genome Biol.">
        <title>The genome sequence of the most widely cultivated cacao type and its use to identify candidate genes regulating pod color.</title>
        <authorList>
            <person name="Motamayor J.C."/>
            <person name="Mockaitis K."/>
            <person name="Schmutz J."/>
            <person name="Haiminen N."/>
            <person name="Iii D.L."/>
            <person name="Cornejo O."/>
            <person name="Findley S.D."/>
            <person name="Zheng P."/>
            <person name="Utro F."/>
            <person name="Royaert S."/>
            <person name="Saski C."/>
            <person name="Jenkins J."/>
            <person name="Podicheti R."/>
            <person name="Zhao M."/>
            <person name="Scheffler B.E."/>
            <person name="Stack J.C."/>
            <person name="Feltus F.A."/>
            <person name="Mustiga G.M."/>
            <person name="Amores F."/>
            <person name="Phillips W."/>
            <person name="Marelli J.P."/>
            <person name="May G.D."/>
            <person name="Shapiro H."/>
            <person name="Ma J."/>
            <person name="Bustamante C.D."/>
            <person name="Schnell R.J."/>
            <person name="Main D."/>
            <person name="Gilbert D."/>
            <person name="Parida L."/>
            <person name="Kuhn D.N."/>
        </authorList>
    </citation>
    <scope>NUCLEOTIDE SEQUENCE [LARGE SCALE GENOMIC DNA]</scope>
    <source>
        <strain evidence="12">cv. Matina 1-6</strain>
    </source>
</reference>
<dbReference type="Gramene" id="EOX93675">
    <property type="protein sequence ID" value="EOX93675"/>
    <property type="gene ID" value="TCM_002577"/>
</dbReference>
<keyword evidence="10" id="KW-0472">Membrane</keyword>
<dbReference type="GO" id="GO:0033897">
    <property type="term" value="F:ribonuclease T2 activity"/>
    <property type="evidence" value="ECO:0007669"/>
    <property type="project" value="InterPro"/>
</dbReference>
<evidence type="ECO:0000313" key="11">
    <source>
        <dbReference type="EMBL" id="EOX93675.1"/>
    </source>
</evidence>
<dbReference type="OMA" id="SWSPTFC"/>
<dbReference type="PROSITE" id="PS00530">
    <property type="entry name" value="RNASE_T2_1"/>
    <property type="match status" value="1"/>
</dbReference>
<dbReference type="GO" id="GO:0010507">
    <property type="term" value="P:negative regulation of autophagy"/>
    <property type="evidence" value="ECO:0007669"/>
    <property type="project" value="EnsemblPlants"/>
</dbReference>
<dbReference type="GO" id="GO:0004521">
    <property type="term" value="F:RNA endonuclease activity"/>
    <property type="evidence" value="ECO:0000318"/>
    <property type="project" value="GO_Central"/>
</dbReference>
<dbReference type="InterPro" id="IPR036430">
    <property type="entry name" value="RNase_T2-like_sf"/>
</dbReference>
<dbReference type="InParanoid" id="A0A061DLZ1"/>
<sequence length="300" mass="33300">MATTRNDNSVLPSSCLPPINSERVSYTEKKSQAMASLSAQSLLCIALTVVICLIGGVDGSLEGGQREFDYFALSLQWPGTICHGTRHCCSSNACCRGANSPTEFTIHGLWPDYNDGTWPSCCAQVQFDVKEISTLLDALEKYWPSLYCGQSSTCYSGRGLFWAHEWGNFAFSLAEKHGTCSFPVFRDEYSYFLTTLNVYFKYNVTKILNEAGYVPSNSERYPLGGIVSAIENSFQATPEVVCSKDAVEEIRLCFYKDFKPRNCLASKTSCPKYVSFPAYVSFGRDESETDAAWTSEDEAL</sequence>
<dbReference type="CDD" id="cd01061">
    <property type="entry name" value="RNase_T2_euk"/>
    <property type="match status" value="1"/>
</dbReference>
<keyword evidence="5" id="KW-0378">Hydrolase</keyword>
<name>A0A061DLZ1_THECC</name>
<dbReference type="eggNOG" id="KOG1642">
    <property type="taxonomic scope" value="Eukaryota"/>
</dbReference>
<dbReference type="GO" id="GO:0005576">
    <property type="term" value="C:extracellular region"/>
    <property type="evidence" value="ECO:0000318"/>
    <property type="project" value="GO_Central"/>
</dbReference>
<evidence type="ECO:0000256" key="7">
    <source>
        <dbReference type="ARBA" id="ARBA00023239"/>
    </source>
</evidence>
<dbReference type="InterPro" id="IPR001568">
    <property type="entry name" value="RNase_T2-like"/>
</dbReference>
<dbReference type="HOGENOM" id="CLU_069912_3_0_1"/>
<dbReference type="FunFam" id="3.90.730.10:FF:000007">
    <property type="entry name" value="Ribonuclease T2"/>
    <property type="match status" value="1"/>
</dbReference>
<dbReference type="InterPro" id="IPR033697">
    <property type="entry name" value="Ribonuclease_T2_eukaryotic"/>
</dbReference>
<evidence type="ECO:0000256" key="9">
    <source>
        <dbReference type="RuleBase" id="RU004328"/>
    </source>
</evidence>
<dbReference type="GO" id="GO:0006401">
    <property type="term" value="P:RNA catabolic process"/>
    <property type="evidence" value="ECO:0000318"/>
    <property type="project" value="GO_Central"/>
</dbReference>
<dbReference type="FunCoup" id="A0A061DLZ1">
    <property type="interactions" value="1306"/>
</dbReference>
<dbReference type="GO" id="GO:0016075">
    <property type="term" value="P:rRNA catabolic process"/>
    <property type="evidence" value="ECO:0007669"/>
    <property type="project" value="EnsemblPlants"/>
</dbReference>
<protein>
    <submittedName>
        <fullName evidence="11">S-like RNase, putative</fullName>
    </submittedName>
</protein>
<dbReference type="GO" id="GO:0010168">
    <property type="term" value="C:ER body"/>
    <property type="evidence" value="ECO:0007669"/>
    <property type="project" value="EnsemblPlants"/>
</dbReference>
<dbReference type="SUPFAM" id="SSF55895">
    <property type="entry name" value="Ribonuclease Rh-like"/>
    <property type="match status" value="1"/>
</dbReference>
<accession>A0A061DLZ1</accession>
<keyword evidence="12" id="KW-1185">Reference proteome</keyword>
<keyword evidence="2" id="KW-0540">Nuclease</keyword>
<evidence type="ECO:0000256" key="4">
    <source>
        <dbReference type="ARBA" id="ARBA00022759"/>
    </source>
</evidence>
<dbReference type="InterPro" id="IPR018188">
    <property type="entry name" value="RNase_T2_His_AS_1"/>
</dbReference>
<gene>
    <name evidence="11" type="ORF">TCM_002577</name>
</gene>
<keyword evidence="10" id="KW-0812">Transmembrane</keyword>
<organism evidence="11 12">
    <name type="scientific">Theobroma cacao</name>
    <name type="common">Cacao</name>
    <name type="synonym">Cocoa</name>
    <dbReference type="NCBI Taxonomy" id="3641"/>
    <lineage>
        <taxon>Eukaryota</taxon>
        <taxon>Viridiplantae</taxon>
        <taxon>Streptophyta</taxon>
        <taxon>Embryophyta</taxon>
        <taxon>Tracheophyta</taxon>
        <taxon>Spermatophyta</taxon>
        <taxon>Magnoliopsida</taxon>
        <taxon>eudicotyledons</taxon>
        <taxon>Gunneridae</taxon>
        <taxon>Pentapetalae</taxon>
        <taxon>rosids</taxon>
        <taxon>malvids</taxon>
        <taxon>Malvales</taxon>
        <taxon>Malvaceae</taxon>
        <taxon>Byttnerioideae</taxon>
        <taxon>Theobroma</taxon>
    </lineage>
</organism>
<feature type="active site" evidence="8">
    <location>
        <position position="165"/>
    </location>
</feature>
<evidence type="ECO:0000256" key="5">
    <source>
        <dbReference type="ARBA" id="ARBA00022801"/>
    </source>
</evidence>
<feature type="active site" evidence="8">
    <location>
        <position position="177"/>
    </location>
</feature>
<keyword evidence="4" id="KW-0255">Endonuclease</keyword>
<evidence type="ECO:0000256" key="8">
    <source>
        <dbReference type="PIRSR" id="PIRSR633697-1"/>
    </source>
</evidence>
<keyword evidence="3" id="KW-0732">Signal</keyword>
<evidence type="ECO:0000256" key="6">
    <source>
        <dbReference type="ARBA" id="ARBA00023157"/>
    </source>
</evidence>
<comment type="similarity">
    <text evidence="1 9">Belongs to the RNase T2 family.</text>
</comment>
<keyword evidence="10" id="KW-1133">Transmembrane helix</keyword>
<feature type="active site" evidence="8">
    <location>
        <position position="107"/>
    </location>
</feature>
<evidence type="ECO:0000256" key="10">
    <source>
        <dbReference type="SAM" id="Phobius"/>
    </source>
</evidence>